<dbReference type="RefSeq" id="WP_066769206.1">
    <property type="nucleotide sequence ID" value="NZ_CP013244.1"/>
</dbReference>
<protein>
    <recommendedName>
        <fullName evidence="3">DUF883 domain-containing protein</fullName>
    </recommendedName>
</protein>
<dbReference type="InParanoid" id="A0A1B1AGB8"/>
<keyword evidence="2" id="KW-1185">Reference proteome</keyword>
<evidence type="ECO:0008006" key="3">
    <source>
        <dbReference type="Google" id="ProtNLM"/>
    </source>
</evidence>
<dbReference type="KEGG" id="cbot:ATE48_06590"/>
<organism evidence="1 2">
    <name type="scientific">Candidatus Viadribacter manganicus</name>
    <dbReference type="NCBI Taxonomy" id="1759059"/>
    <lineage>
        <taxon>Bacteria</taxon>
        <taxon>Pseudomonadati</taxon>
        <taxon>Pseudomonadota</taxon>
        <taxon>Alphaproteobacteria</taxon>
        <taxon>Hyphomonadales</taxon>
        <taxon>Hyphomonadaceae</taxon>
        <taxon>Candidatus Viadribacter</taxon>
    </lineage>
</organism>
<evidence type="ECO:0000313" key="2">
    <source>
        <dbReference type="Proteomes" id="UP000092498"/>
    </source>
</evidence>
<evidence type="ECO:0000313" key="1">
    <source>
        <dbReference type="EMBL" id="ANP45609.1"/>
    </source>
</evidence>
<accession>A0A1B1AGB8</accession>
<reference evidence="1 2" key="1">
    <citation type="submission" date="2015-11" db="EMBL/GenBank/DDBJ databases">
        <title>Whole-Genome Sequence of Candidatus Oderbacter manganicum from the National Park Lower Oder Valley, Germany.</title>
        <authorList>
            <person name="Braun B."/>
            <person name="Liere K."/>
            <person name="Szewzyk U."/>
        </authorList>
    </citation>
    <scope>NUCLEOTIDE SEQUENCE [LARGE SCALE GENOMIC DNA]</scope>
    <source>
        <strain evidence="1 2">OTSz_A_272</strain>
    </source>
</reference>
<dbReference type="AlphaFoldDB" id="A0A1B1AGB8"/>
<proteinExistence type="predicted"/>
<name>A0A1B1AGB8_9PROT</name>
<dbReference type="FunCoup" id="A0A1B1AGB8">
    <property type="interactions" value="149"/>
</dbReference>
<dbReference type="OrthoDB" id="9973462at2"/>
<sequence>MAQLDTSMRGKKNGHARGALKARANDVLDDFVELRKDMSRLADAANKAARDEVKHAGSRIDLFSKTLRTRASNGAGYAVEKIREHPGTALGVSLGAGLVLGLVLARR</sequence>
<gene>
    <name evidence="1" type="ORF">ATE48_06590</name>
</gene>
<dbReference type="EMBL" id="CP013244">
    <property type="protein sequence ID" value="ANP45609.1"/>
    <property type="molecule type" value="Genomic_DNA"/>
</dbReference>
<dbReference type="Proteomes" id="UP000092498">
    <property type="component" value="Chromosome"/>
</dbReference>